<organism evidence="1 2">
    <name type="scientific">Lacihabitans soyangensis</name>
    <dbReference type="NCBI Taxonomy" id="869394"/>
    <lineage>
        <taxon>Bacteria</taxon>
        <taxon>Pseudomonadati</taxon>
        <taxon>Bacteroidota</taxon>
        <taxon>Cytophagia</taxon>
        <taxon>Cytophagales</taxon>
        <taxon>Leadbetterellaceae</taxon>
        <taxon>Lacihabitans</taxon>
    </lineage>
</organism>
<dbReference type="InterPro" id="IPR010982">
    <property type="entry name" value="Lambda_DNA-bd_dom_sf"/>
</dbReference>
<dbReference type="GO" id="GO:0003677">
    <property type="term" value="F:DNA binding"/>
    <property type="evidence" value="ECO:0007669"/>
    <property type="project" value="InterPro"/>
</dbReference>
<evidence type="ECO:0000313" key="2">
    <source>
        <dbReference type="Proteomes" id="UP001204144"/>
    </source>
</evidence>
<reference evidence="1 2" key="1">
    <citation type="submission" date="2018-11" db="EMBL/GenBank/DDBJ databases">
        <title>Novel bacteria species description.</title>
        <authorList>
            <person name="Han J.-H."/>
        </authorList>
    </citation>
    <scope>NUCLEOTIDE SEQUENCE [LARGE SCALE GENOMIC DNA]</scope>
    <source>
        <strain evidence="1 2">KCTC23259</strain>
    </source>
</reference>
<dbReference type="Proteomes" id="UP001204144">
    <property type="component" value="Unassembled WGS sequence"/>
</dbReference>
<keyword evidence="2" id="KW-1185">Reference proteome</keyword>
<name>A0AAE3KWL2_9BACT</name>
<dbReference type="EMBL" id="RJUF01000020">
    <property type="protein sequence ID" value="MCP9763075.1"/>
    <property type="molecule type" value="Genomic_DNA"/>
</dbReference>
<proteinExistence type="predicted"/>
<comment type="caution">
    <text evidence="1">The sequence shown here is derived from an EMBL/GenBank/DDBJ whole genome shotgun (WGS) entry which is preliminary data.</text>
</comment>
<gene>
    <name evidence="1" type="ORF">EGI31_08915</name>
</gene>
<evidence type="ECO:0000313" key="1">
    <source>
        <dbReference type="EMBL" id="MCP9763075.1"/>
    </source>
</evidence>
<dbReference type="SUPFAM" id="SSF47413">
    <property type="entry name" value="lambda repressor-like DNA-binding domains"/>
    <property type="match status" value="1"/>
</dbReference>
<dbReference type="AlphaFoldDB" id="A0AAE3KWL2"/>
<dbReference type="RefSeq" id="WP_255036861.1">
    <property type="nucleotide sequence ID" value="NZ_RJUF01000020.1"/>
</dbReference>
<dbReference type="Gene3D" id="1.10.260.40">
    <property type="entry name" value="lambda repressor-like DNA-binding domains"/>
    <property type="match status" value="1"/>
</dbReference>
<accession>A0AAE3KWL2</accession>
<protein>
    <submittedName>
        <fullName evidence="1">Transcriptional regulator</fullName>
    </submittedName>
</protein>
<sequence>MENKEIEITEIWNDKKSDSLKDFIISQSQKLSKERKLKNDLLAIQYQIEDYIETETTSERLRVLDFVKLYLKTFNVTQKRLAHLFEMKDSNLHKYLIGERKLNANIVLKLSSFSNLSPEYWLRIEVKNELLEITKEKERYADYSKYDYRNLFVAAEE</sequence>